<gene>
    <name evidence="1" type="ORF">BCB44BAC_03996</name>
</gene>
<sequence>MIHVQVYGAKVICASCVGMPSSTETFEWLQAAIGRKYEGKEDQFKFEYIDIQEEQEDAEKKAFAERVIEEDLFYPVVVVNGEIVGEGNPRLKDVYEEIEKYLSIEKPL</sequence>
<organism evidence="1 2">
    <name type="scientific">Bacillus cytotoxicus</name>
    <dbReference type="NCBI Taxonomy" id="580165"/>
    <lineage>
        <taxon>Bacteria</taxon>
        <taxon>Bacillati</taxon>
        <taxon>Bacillota</taxon>
        <taxon>Bacilli</taxon>
        <taxon>Bacillales</taxon>
        <taxon>Bacillaceae</taxon>
        <taxon>Bacillus</taxon>
        <taxon>Bacillus cereus group</taxon>
    </lineage>
</organism>
<reference evidence="1 2" key="1">
    <citation type="submission" date="2016-08" db="EMBL/GenBank/DDBJ databases">
        <authorList>
            <person name="Loux V."/>
            <person name="Rue O."/>
        </authorList>
    </citation>
    <scope>NUCLEOTIDE SEQUENCE [LARGE SCALE GENOMIC DNA]</scope>
    <source>
        <strain evidence="1 2">AFSSA_08CEB44bac</strain>
    </source>
</reference>
<dbReference type="Pfam" id="PF07315">
    <property type="entry name" value="DUF1462"/>
    <property type="match status" value="1"/>
</dbReference>
<dbReference type="Proteomes" id="UP000242164">
    <property type="component" value="Unassembled WGS sequence"/>
</dbReference>
<dbReference type="RefSeq" id="WP_087095518.1">
    <property type="nucleotide sequence ID" value="NZ_CP024096.1"/>
</dbReference>
<dbReference type="EMBL" id="FMIK01000052">
    <property type="protein sequence ID" value="SCM04556.1"/>
    <property type="molecule type" value="Genomic_DNA"/>
</dbReference>
<proteinExistence type="predicted"/>
<comment type="caution">
    <text evidence="1">The sequence shown here is derived from an EMBL/GenBank/DDBJ whole genome shotgun (WGS) entry which is preliminary data.</text>
</comment>
<dbReference type="InterPro" id="IPR009190">
    <property type="entry name" value="DUF1462"/>
</dbReference>
<evidence type="ECO:0000313" key="2">
    <source>
        <dbReference type="Proteomes" id="UP000242164"/>
    </source>
</evidence>
<dbReference type="AlphaFoldDB" id="A0AAX2CMC6"/>
<name>A0AAX2CMC6_9BACI</name>
<protein>
    <submittedName>
        <fullName evidence="1">Disulfide oxidoreductase YuzD</fullName>
    </submittedName>
</protein>
<evidence type="ECO:0000313" key="1">
    <source>
        <dbReference type="EMBL" id="SCM04556.1"/>
    </source>
</evidence>
<accession>A0AAX2CMC6</accession>
<dbReference type="InterPro" id="IPR038218">
    <property type="entry name" value="YuzD-like_sp"/>
</dbReference>
<dbReference type="PIRSF" id="PIRSF010603">
    <property type="entry name" value="UCP010603"/>
    <property type="match status" value="1"/>
</dbReference>
<dbReference type="Gene3D" id="3.40.30.30">
    <property type="entry name" value="Hypothetical protein sa0798"/>
    <property type="match status" value="1"/>
</dbReference>
<dbReference type="SUPFAM" id="SSF52833">
    <property type="entry name" value="Thioredoxin-like"/>
    <property type="match status" value="1"/>
</dbReference>
<dbReference type="InterPro" id="IPR036249">
    <property type="entry name" value="Thioredoxin-like_sf"/>
</dbReference>